<reference evidence="1 2" key="1">
    <citation type="submission" date="2020-11" db="EMBL/GenBank/DDBJ databases">
        <title>Enhanced detection system for hospital associated transmission using whole genome sequencing surveillance.</title>
        <authorList>
            <person name="Harrison L.H."/>
            <person name="Van Tyne D."/>
            <person name="Marsh J.W."/>
            <person name="Griffith M.P."/>
            <person name="Snyder D.J."/>
            <person name="Cooper V.S."/>
            <person name="Mustapha M."/>
        </authorList>
    </citation>
    <scope>NUCLEOTIDE SEQUENCE [LARGE SCALE GENOMIC DNA]</scope>
    <source>
        <strain evidence="1 2">BC00020</strain>
    </source>
</reference>
<protein>
    <recommendedName>
        <fullName evidence="3">Transposase</fullName>
    </recommendedName>
</protein>
<keyword evidence="2" id="KW-1185">Reference proteome</keyword>
<proteinExistence type="predicted"/>
<sequence>MRGNADFGTSKRAAAEVGVTTQGVCAHTLIDRLIEGEASSRRNGRRRAVRAGCVSPGARRIRGTVHAAFIDAAHVTRPRNVGSSSAIFPIASIPLTNLVKCANDATRDRPADDSRRVCATP</sequence>
<comment type="caution">
    <text evidence="1">The sequence shown here is derived from an EMBL/GenBank/DDBJ whole genome shotgun (WGS) entry which is preliminary data.</text>
</comment>
<name>A0ABS1AP32_BURVI</name>
<dbReference type="RefSeq" id="WP_059463975.1">
    <property type="nucleotide sequence ID" value="NZ_CADFEG010000015.1"/>
</dbReference>
<evidence type="ECO:0008006" key="3">
    <source>
        <dbReference type="Google" id="ProtNLM"/>
    </source>
</evidence>
<dbReference type="Proteomes" id="UP000808215">
    <property type="component" value="Unassembled WGS sequence"/>
</dbReference>
<organism evidence="1 2">
    <name type="scientific">Burkholderia vietnamiensis</name>
    <dbReference type="NCBI Taxonomy" id="60552"/>
    <lineage>
        <taxon>Bacteria</taxon>
        <taxon>Pseudomonadati</taxon>
        <taxon>Pseudomonadota</taxon>
        <taxon>Betaproteobacteria</taxon>
        <taxon>Burkholderiales</taxon>
        <taxon>Burkholderiaceae</taxon>
        <taxon>Burkholderia</taxon>
        <taxon>Burkholderia cepacia complex</taxon>
    </lineage>
</organism>
<dbReference type="EMBL" id="JADVKH010000003">
    <property type="protein sequence ID" value="MBJ9685876.1"/>
    <property type="molecule type" value="Genomic_DNA"/>
</dbReference>
<accession>A0ABS1AP32</accession>
<evidence type="ECO:0000313" key="2">
    <source>
        <dbReference type="Proteomes" id="UP000808215"/>
    </source>
</evidence>
<gene>
    <name evidence="1" type="ORF">I5589_02165</name>
</gene>
<evidence type="ECO:0000313" key="1">
    <source>
        <dbReference type="EMBL" id="MBJ9685876.1"/>
    </source>
</evidence>